<dbReference type="EMBL" id="CP002345">
    <property type="protein sequence ID" value="ADQ80918.1"/>
    <property type="molecule type" value="Genomic_DNA"/>
</dbReference>
<keyword evidence="3 6" id="KW-0812">Transmembrane</keyword>
<feature type="transmembrane region" description="Helical" evidence="6">
    <location>
        <begin position="222"/>
        <end position="246"/>
    </location>
</feature>
<feature type="transmembrane region" description="Helical" evidence="6">
    <location>
        <begin position="41"/>
        <end position="59"/>
    </location>
</feature>
<dbReference type="STRING" id="694427.Palpr_2789"/>
<feature type="transmembrane region" description="Helical" evidence="6">
    <location>
        <begin position="65"/>
        <end position="83"/>
    </location>
</feature>
<feature type="transmembrane region" description="Helical" evidence="6">
    <location>
        <begin position="6"/>
        <end position="29"/>
    </location>
</feature>
<dbReference type="OrthoDB" id="9791807at2"/>
<gene>
    <name evidence="7" type="ordered locus">Palpr_2789</name>
</gene>
<reference evidence="7 8" key="2">
    <citation type="journal article" date="2011" name="Stand. Genomic Sci.">
        <title>Complete genome sequence of Paludibacter propionicigenes type strain (WB4).</title>
        <authorList>
            <person name="Gronow S."/>
            <person name="Munk C."/>
            <person name="Lapidus A."/>
            <person name="Nolan M."/>
            <person name="Lucas S."/>
            <person name="Hammon N."/>
            <person name="Deshpande S."/>
            <person name="Cheng J.F."/>
            <person name="Tapia R."/>
            <person name="Han C."/>
            <person name="Goodwin L."/>
            <person name="Pitluck S."/>
            <person name="Liolios K."/>
            <person name="Ivanova N."/>
            <person name="Mavromatis K."/>
            <person name="Mikhailova N."/>
            <person name="Pati A."/>
            <person name="Chen A."/>
            <person name="Palaniappan K."/>
            <person name="Land M."/>
            <person name="Hauser L."/>
            <person name="Chang Y.J."/>
            <person name="Jeffries C.D."/>
            <person name="Brambilla E."/>
            <person name="Rohde M."/>
            <person name="Goker M."/>
            <person name="Detter J.C."/>
            <person name="Woyke T."/>
            <person name="Bristow J."/>
            <person name="Eisen J.A."/>
            <person name="Markowitz V."/>
            <person name="Hugenholtz P."/>
            <person name="Kyrpides N.C."/>
            <person name="Klenk H.P."/>
        </authorList>
    </citation>
    <scope>NUCLEOTIDE SEQUENCE [LARGE SCALE GENOMIC DNA]</scope>
    <source>
        <strain evidence="8">DSM 17365 / JCM 13257 / WB4</strain>
    </source>
</reference>
<name>E4T874_PALPW</name>
<keyword evidence="4 6" id="KW-1133">Transmembrane helix</keyword>
<dbReference type="AlphaFoldDB" id="E4T874"/>
<evidence type="ECO:0000256" key="6">
    <source>
        <dbReference type="SAM" id="Phobius"/>
    </source>
</evidence>
<sequence length="264" mass="29388">MHGAQNLSEFSMLMCGLLLLIPLLGIWYLKLGMVKSMLISTIRMIVQLVLVGFFLEFVFQLNNWLLNSVWFLTMITVAVLSVIKNSNLRLKHFLFPVLFSFILANFFVVLYFNYFIVNLNFILDAKYMIAIGGMILGNSLRANIVGLGDFYKSICKDEQLYFYKLSLGATRFEALRSFAKKSFTAAMSPTIASMATMGIVSLPGMMTGQILGGSVPLIAIKYQIAIMIAILASTIISISLSIIFTVGKSFNKYGVLLKSVIADK</sequence>
<dbReference type="PANTHER" id="PTHR30028:SF0">
    <property type="entry name" value="PROTEIN ALUMINUM SENSITIVE 3"/>
    <property type="match status" value="1"/>
</dbReference>
<dbReference type="eggNOG" id="COG0390">
    <property type="taxonomic scope" value="Bacteria"/>
</dbReference>
<evidence type="ECO:0000313" key="7">
    <source>
        <dbReference type="EMBL" id="ADQ80918.1"/>
    </source>
</evidence>
<keyword evidence="5 6" id="KW-0472">Membrane</keyword>
<proteinExistence type="inferred from homology"/>
<comment type="similarity">
    <text evidence="2">Belongs to the UPF0014 family.</text>
</comment>
<accession>E4T874</accession>
<evidence type="ECO:0000256" key="3">
    <source>
        <dbReference type="ARBA" id="ARBA00022692"/>
    </source>
</evidence>
<comment type="subcellular location">
    <subcellularLocation>
        <location evidence="1">Membrane</location>
        <topology evidence="1">Multi-pass membrane protein</topology>
    </subcellularLocation>
</comment>
<dbReference type="GO" id="GO:0005886">
    <property type="term" value="C:plasma membrane"/>
    <property type="evidence" value="ECO:0007669"/>
    <property type="project" value="TreeGrafter"/>
</dbReference>
<reference key="1">
    <citation type="submission" date="2010-11" db="EMBL/GenBank/DDBJ databases">
        <title>The complete genome of Paludibacter propionicigenes DSM 17365.</title>
        <authorList>
            <consortium name="US DOE Joint Genome Institute (JGI-PGF)"/>
            <person name="Lucas S."/>
            <person name="Copeland A."/>
            <person name="Lapidus A."/>
            <person name="Bruce D."/>
            <person name="Goodwin L."/>
            <person name="Pitluck S."/>
            <person name="Kyrpides N."/>
            <person name="Mavromatis K."/>
            <person name="Ivanova N."/>
            <person name="Munk A.C."/>
            <person name="Brettin T."/>
            <person name="Detter J.C."/>
            <person name="Han C."/>
            <person name="Tapia R."/>
            <person name="Land M."/>
            <person name="Hauser L."/>
            <person name="Markowitz V."/>
            <person name="Cheng J.-F."/>
            <person name="Hugenholtz P."/>
            <person name="Woyke T."/>
            <person name="Wu D."/>
            <person name="Gronow S."/>
            <person name="Wellnitz S."/>
            <person name="Brambilla E."/>
            <person name="Klenk H.-P."/>
            <person name="Eisen J.A."/>
        </authorList>
    </citation>
    <scope>NUCLEOTIDE SEQUENCE</scope>
    <source>
        <strain>WB4</strain>
    </source>
</reference>
<protein>
    <recommendedName>
        <fullName evidence="9">ABC transport system permease protein</fullName>
    </recommendedName>
</protein>
<feature type="transmembrane region" description="Helical" evidence="6">
    <location>
        <begin position="183"/>
        <end position="202"/>
    </location>
</feature>
<dbReference type="RefSeq" id="WP_013446287.1">
    <property type="nucleotide sequence ID" value="NC_014734.1"/>
</dbReference>
<evidence type="ECO:0000256" key="2">
    <source>
        <dbReference type="ARBA" id="ARBA00005268"/>
    </source>
</evidence>
<dbReference type="HOGENOM" id="CLU_076147_1_1_10"/>
<evidence type="ECO:0000256" key="5">
    <source>
        <dbReference type="ARBA" id="ARBA00023136"/>
    </source>
</evidence>
<dbReference type="KEGG" id="ppn:Palpr_2789"/>
<dbReference type="Pfam" id="PF03649">
    <property type="entry name" value="UPF0014"/>
    <property type="match status" value="1"/>
</dbReference>
<evidence type="ECO:0000256" key="1">
    <source>
        <dbReference type="ARBA" id="ARBA00004141"/>
    </source>
</evidence>
<dbReference type="InterPro" id="IPR005226">
    <property type="entry name" value="UPF0014_fam"/>
</dbReference>
<evidence type="ECO:0000313" key="8">
    <source>
        <dbReference type="Proteomes" id="UP000008718"/>
    </source>
</evidence>
<keyword evidence="8" id="KW-1185">Reference proteome</keyword>
<evidence type="ECO:0000256" key="4">
    <source>
        <dbReference type="ARBA" id="ARBA00022989"/>
    </source>
</evidence>
<evidence type="ECO:0008006" key="9">
    <source>
        <dbReference type="Google" id="ProtNLM"/>
    </source>
</evidence>
<dbReference type="PANTHER" id="PTHR30028">
    <property type="entry name" value="UPF0014 INNER MEMBRANE PROTEIN YBBM-RELATED"/>
    <property type="match status" value="1"/>
</dbReference>
<feature type="transmembrane region" description="Helical" evidence="6">
    <location>
        <begin position="95"/>
        <end position="116"/>
    </location>
</feature>
<dbReference type="Proteomes" id="UP000008718">
    <property type="component" value="Chromosome"/>
</dbReference>
<organism evidence="7 8">
    <name type="scientific">Paludibacter propionicigenes (strain DSM 17365 / JCM 13257 / WB4)</name>
    <dbReference type="NCBI Taxonomy" id="694427"/>
    <lineage>
        <taxon>Bacteria</taxon>
        <taxon>Pseudomonadati</taxon>
        <taxon>Bacteroidota</taxon>
        <taxon>Bacteroidia</taxon>
        <taxon>Bacteroidales</taxon>
        <taxon>Paludibacteraceae</taxon>
        <taxon>Paludibacter</taxon>
    </lineage>
</organism>